<protein>
    <recommendedName>
        <fullName evidence="3">DET1- and DDB1-associated protein 1 domain-containing protein</fullName>
    </recommendedName>
</protein>
<dbReference type="PANTHER" id="PTHR31879:SF8">
    <property type="entry name" value="DET1- AND DDB1-ASSOCIATED PROTEIN 1"/>
    <property type="match status" value="1"/>
</dbReference>
<organism evidence="4 5">
    <name type="scientific">Adiantum capillus-veneris</name>
    <name type="common">Maidenhair fern</name>
    <dbReference type="NCBI Taxonomy" id="13818"/>
    <lineage>
        <taxon>Eukaryota</taxon>
        <taxon>Viridiplantae</taxon>
        <taxon>Streptophyta</taxon>
        <taxon>Embryophyta</taxon>
        <taxon>Tracheophyta</taxon>
        <taxon>Polypodiopsida</taxon>
        <taxon>Polypodiidae</taxon>
        <taxon>Polypodiales</taxon>
        <taxon>Pteridineae</taxon>
        <taxon>Pteridaceae</taxon>
        <taxon>Vittarioideae</taxon>
        <taxon>Adiantum</taxon>
    </lineage>
</organism>
<evidence type="ECO:0000313" key="4">
    <source>
        <dbReference type="EMBL" id="KAI5062048.1"/>
    </source>
</evidence>
<dbReference type="Pfam" id="PF10172">
    <property type="entry name" value="DDA1"/>
    <property type="match status" value="1"/>
</dbReference>
<evidence type="ECO:0000256" key="2">
    <source>
        <dbReference type="SAM" id="MobiDB-lite"/>
    </source>
</evidence>
<keyword evidence="5" id="KW-1185">Reference proteome</keyword>
<evidence type="ECO:0000259" key="3">
    <source>
        <dbReference type="Pfam" id="PF10172"/>
    </source>
</evidence>
<comment type="caution">
    <text evidence="4">The sequence shown here is derived from an EMBL/GenBank/DDBJ whole genome shotgun (WGS) entry which is preliminary data.</text>
</comment>
<reference evidence="4" key="1">
    <citation type="submission" date="2021-01" db="EMBL/GenBank/DDBJ databases">
        <title>Adiantum capillus-veneris genome.</title>
        <authorList>
            <person name="Fang Y."/>
            <person name="Liao Q."/>
        </authorList>
    </citation>
    <scope>NUCLEOTIDE SEQUENCE</scope>
    <source>
        <strain evidence="4">H3</strain>
        <tissue evidence="4">Leaf</tissue>
    </source>
</reference>
<feature type="region of interest" description="Disordered" evidence="2">
    <location>
        <begin position="106"/>
        <end position="145"/>
    </location>
</feature>
<dbReference type="AlphaFoldDB" id="A0A9D4Z4E5"/>
<gene>
    <name evidence="4" type="ORF">GOP47_0022587</name>
</gene>
<dbReference type="GO" id="GO:0032436">
    <property type="term" value="P:positive regulation of proteasomal ubiquitin-dependent protein catabolic process"/>
    <property type="evidence" value="ECO:0007669"/>
    <property type="project" value="TreeGrafter"/>
</dbReference>
<sequence>MHYDASLHLNSNALRNQDSILRTTRTRSIEVGFLHDPALGLLMGSLFGDWPSYNPHNFSQLRPSDPSHPLQLTPATYYATHNRTIPPAHQVISTEVNNILLRHFHQSSEEKVNSKRPAQESPAAEHASKQLKSSSDRRGCGEDGLSAEVSGDGLSMCIQFFQIKCCVSPIGSLVCLEEGDDTTPKSQISCPPAP</sequence>
<dbReference type="InterPro" id="IPR033575">
    <property type="entry name" value="DDA1-like"/>
</dbReference>
<dbReference type="PANTHER" id="PTHR31879">
    <property type="entry name" value="DET1- AND DDB1-ASSOCIATED PROTEIN 1"/>
    <property type="match status" value="1"/>
</dbReference>
<dbReference type="GO" id="GO:0080008">
    <property type="term" value="C:Cul4-RING E3 ubiquitin ligase complex"/>
    <property type="evidence" value="ECO:0007669"/>
    <property type="project" value="TreeGrafter"/>
</dbReference>
<dbReference type="EMBL" id="JABFUD020000022">
    <property type="protein sequence ID" value="KAI5062048.1"/>
    <property type="molecule type" value="Genomic_DNA"/>
</dbReference>
<dbReference type="Proteomes" id="UP000886520">
    <property type="component" value="Chromosome 22"/>
</dbReference>
<comment type="similarity">
    <text evidence="1">Belongs to the DDA1 family.</text>
</comment>
<feature type="domain" description="DET1- and DDB1-associated protein 1" evidence="3">
    <location>
        <begin position="45"/>
        <end position="110"/>
    </location>
</feature>
<dbReference type="OrthoDB" id="8598182at2759"/>
<evidence type="ECO:0000256" key="1">
    <source>
        <dbReference type="ARBA" id="ARBA00008042"/>
    </source>
</evidence>
<accession>A0A9D4Z4E5</accession>
<dbReference type="InterPro" id="IPR018276">
    <property type="entry name" value="DDA1_dom"/>
</dbReference>
<proteinExistence type="inferred from homology"/>
<evidence type="ECO:0000313" key="5">
    <source>
        <dbReference type="Proteomes" id="UP000886520"/>
    </source>
</evidence>
<name>A0A9D4Z4E5_ADICA</name>